<protein>
    <submittedName>
        <fullName evidence="1">Uncharacterized protein</fullName>
    </submittedName>
</protein>
<gene>
    <name evidence="1" type="ORF">TNCV_3504491</name>
</gene>
<reference evidence="1" key="1">
    <citation type="submission" date="2020-08" db="EMBL/GenBank/DDBJ databases">
        <title>Multicomponent nature underlies the extraordinary mechanical properties of spider dragline silk.</title>
        <authorList>
            <person name="Kono N."/>
            <person name="Nakamura H."/>
            <person name="Mori M."/>
            <person name="Yoshida Y."/>
            <person name="Ohtoshi R."/>
            <person name="Malay A.D."/>
            <person name="Moran D.A.P."/>
            <person name="Tomita M."/>
            <person name="Numata K."/>
            <person name="Arakawa K."/>
        </authorList>
    </citation>
    <scope>NUCLEOTIDE SEQUENCE</scope>
</reference>
<name>A0A8X6V7V5_TRICX</name>
<accession>A0A8X6V7V5</accession>
<comment type="caution">
    <text evidence="1">The sequence shown here is derived from an EMBL/GenBank/DDBJ whole genome shotgun (WGS) entry which is preliminary data.</text>
</comment>
<evidence type="ECO:0000313" key="1">
    <source>
        <dbReference type="EMBL" id="GFY02569.1"/>
    </source>
</evidence>
<proteinExistence type="predicted"/>
<evidence type="ECO:0000313" key="2">
    <source>
        <dbReference type="Proteomes" id="UP000887159"/>
    </source>
</evidence>
<sequence>MRAYDSKEVENEEVDRKHLLKADLIRDGLNFATSMEQQSSIEHALKLLLVYTLVKSVDTQCPPTGMMEKLGKEIASSGVVLVTWFGITRSVTNSFVTSSIHVLLLILLGGRRRRFERTLFPVHPLSLAPSPHAIHLKRVEESEDATGFNLVSPEGCVWGHLSKQGETELKQNPINSNQYHRTSSQDLRETSGGIFSNNYSRGLRITGSANHDSRISGDSLHRSHDIQGIMVMSSRVMNSRPVAVEDLPCRGADAR</sequence>
<dbReference type="Proteomes" id="UP000887159">
    <property type="component" value="Unassembled WGS sequence"/>
</dbReference>
<dbReference type="EMBL" id="BMAU01021233">
    <property type="protein sequence ID" value="GFY02569.1"/>
    <property type="molecule type" value="Genomic_DNA"/>
</dbReference>
<keyword evidence="2" id="KW-1185">Reference proteome</keyword>
<organism evidence="1 2">
    <name type="scientific">Trichonephila clavipes</name>
    <name type="common">Golden silk orbweaver</name>
    <name type="synonym">Nephila clavipes</name>
    <dbReference type="NCBI Taxonomy" id="2585209"/>
    <lineage>
        <taxon>Eukaryota</taxon>
        <taxon>Metazoa</taxon>
        <taxon>Ecdysozoa</taxon>
        <taxon>Arthropoda</taxon>
        <taxon>Chelicerata</taxon>
        <taxon>Arachnida</taxon>
        <taxon>Araneae</taxon>
        <taxon>Araneomorphae</taxon>
        <taxon>Entelegynae</taxon>
        <taxon>Araneoidea</taxon>
        <taxon>Nephilidae</taxon>
        <taxon>Trichonephila</taxon>
    </lineage>
</organism>
<dbReference type="AlphaFoldDB" id="A0A8X6V7V5"/>